<dbReference type="AlphaFoldDB" id="A0A317JP83"/>
<dbReference type="Proteomes" id="UP000246104">
    <property type="component" value="Unassembled WGS sequence"/>
</dbReference>
<gene>
    <name evidence="2" type="ORF">C5B42_01755</name>
</gene>
<feature type="transmembrane region" description="Helical" evidence="1">
    <location>
        <begin position="84"/>
        <end position="104"/>
    </location>
</feature>
<proteinExistence type="predicted"/>
<feature type="transmembrane region" description="Helical" evidence="1">
    <location>
        <begin position="50"/>
        <end position="72"/>
    </location>
</feature>
<organism evidence="2 3">
    <name type="scientific">Candidatus Cerribacteria bacterium 'Amazon FNV 2010 28 9'</name>
    <dbReference type="NCBI Taxonomy" id="2081795"/>
    <lineage>
        <taxon>Bacteria</taxon>
        <taxon>Candidatus Cerribacteria</taxon>
    </lineage>
</organism>
<dbReference type="PANTHER" id="PTHR34980">
    <property type="entry name" value="INNER MEMBRANE PROTEIN-RELATED-RELATED"/>
    <property type="match status" value="1"/>
</dbReference>
<sequence>MDIGKLFQGRINRRTFILGILTVFLCMMIPLLLMSFFFPSSGSFESSFSTIIFFLIWLVVSICGLTINLSLFIRRWHDLGKSGWFILLQLVPYINLLFVLYLLFAQGQSKKNRFGSPPSSKIHWPQDILAMEIK</sequence>
<evidence type="ECO:0008006" key="4">
    <source>
        <dbReference type="Google" id="ProtNLM"/>
    </source>
</evidence>
<evidence type="ECO:0000313" key="2">
    <source>
        <dbReference type="EMBL" id="PWU23734.1"/>
    </source>
</evidence>
<accession>A0A317JP83</accession>
<keyword evidence="1" id="KW-0472">Membrane</keyword>
<dbReference type="PANTHER" id="PTHR34980:SF3">
    <property type="entry name" value="BLR8105 PROTEIN"/>
    <property type="match status" value="1"/>
</dbReference>
<dbReference type="GO" id="GO:0005886">
    <property type="term" value="C:plasma membrane"/>
    <property type="evidence" value="ECO:0007669"/>
    <property type="project" value="TreeGrafter"/>
</dbReference>
<comment type="caution">
    <text evidence="2">The sequence shown here is derived from an EMBL/GenBank/DDBJ whole genome shotgun (WGS) entry which is preliminary data.</text>
</comment>
<dbReference type="InterPro" id="IPR008523">
    <property type="entry name" value="DUF805"/>
</dbReference>
<dbReference type="EMBL" id="PSRQ01000023">
    <property type="protein sequence ID" value="PWU23734.1"/>
    <property type="molecule type" value="Genomic_DNA"/>
</dbReference>
<feature type="transmembrane region" description="Helical" evidence="1">
    <location>
        <begin position="16"/>
        <end position="38"/>
    </location>
</feature>
<dbReference type="Pfam" id="PF05656">
    <property type="entry name" value="DUF805"/>
    <property type="match status" value="1"/>
</dbReference>
<protein>
    <recommendedName>
        <fullName evidence="4">DUF805 domain-containing protein</fullName>
    </recommendedName>
</protein>
<name>A0A317JP83_9BACT</name>
<evidence type="ECO:0000313" key="3">
    <source>
        <dbReference type="Proteomes" id="UP000246104"/>
    </source>
</evidence>
<evidence type="ECO:0000256" key="1">
    <source>
        <dbReference type="SAM" id="Phobius"/>
    </source>
</evidence>
<keyword evidence="1" id="KW-1133">Transmembrane helix</keyword>
<reference evidence="2 3" key="1">
    <citation type="submission" date="2018-02" db="EMBL/GenBank/DDBJ databases">
        <title>Genomic Reconstructions from Amazon Rainforest and Pasture Soil Reveal Novel Insights into the Physiology of Candidate Phyla in Tropical Sites.</title>
        <authorList>
            <person name="Kroeger M.E."/>
            <person name="Delmont T."/>
            <person name="Eren A.M."/>
            <person name="Guo J."/>
            <person name="Meyer K.M."/>
            <person name="Khan K."/>
            <person name="Rodrigues J.L.M."/>
            <person name="Bohannan B.J.M."/>
            <person name="Tringe S."/>
            <person name="Borges C.D."/>
            <person name="Tiedje J."/>
            <person name="Tsai S.M."/>
            <person name="Nusslein K."/>
        </authorList>
    </citation>
    <scope>NUCLEOTIDE SEQUENCE [LARGE SCALE GENOMIC DNA]</scope>
    <source>
        <strain evidence="2">Amazon FNV 2010 28 9</strain>
    </source>
</reference>
<keyword evidence="1" id="KW-0812">Transmembrane</keyword>